<gene>
    <name evidence="2" type="ORF">E6K71_07700</name>
</gene>
<organism evidence="2 3">
    <name type="scientific">Eiseniibacteriota bacterium</name>
    <dbReference type="NCBI Taxonomy" id="2212470"/>
    <lineage>
        <taxon>Bacteria</taxon>
        <taxon>Candidatus Eiseniibacteriota</taxon>
    </lineage>
</organism>
<dbReference type="Pfam" id="PF13649">
    <property type="entry name" value="Methyltransf_25"/>
    <property type="match status" value="1"/>
</dbReference>
<comment type="caution">
    <text evidence="2">The sequence shown here is derived from an EMBL/GenBank/DDBJ whole genome shotgun (WGS) entry which is preliminary data.</text>
</comment>
<reference evidence="2 3" key="1">
    <citation type="journal article" date="2019" name="Nat. Microbiol.">
        <title>Mediterranean grassland soil C-N compound turnover is dependent on rainfall and depth, and is mediated by genomically divergent microorganisms.</title>
        <authorList>
            <person name="Diamond S."/>
            <person name="Andeer P.F."/>
            <person name="Li Z."/>
            <person name="Crits-Christoph A."/>
            <person name="Burstein D."/>
            <person name="Anantharaman K."/>
            <person name="Lane K.R."/>
            <person name="Thomas B.C."/>
            <person name="Pan C."/>
            <person name="Northen T.R."/>
            <person name="Banfield J.F."/>
        </authorList>
    </citation>
    <scope>NUCLEOTIDE SEQUENCE [LARGE SCALE GENOMIC DNA]</scope>
    <source>
        <strain evidence="2">WS_1</strain>
    </source>
</reference>
<dbReference type="PANTHER" id="PTHR43591">
    <property type="entry name" value="METHYLTRANSFERASE"/>
    <property type="match status" value="1"/>
</dbReference>
<dbReference type="AlphaFoldDB" id="A0A538SA12"/>
<evidence type="ECO:0000313" key="3">
    <source>
        <dbReference type="Proteomes" id="UP000316292"/>
    </source>
</evidence>
<keyword evidence="2" id="KW-0489">Methyltransferase</keyword>
<sequence length="273" mass="29859">MAKPAPTAHAQFTASIPENYDRYLGPVIFEPYAKDLAQRLGKTDPKNVLETACGTGIVTRRLLEALSPDAGLIATDLNPAMLDHARAAIGDDSRVSWEVSDMCDLNFESETFDAVVSQFGIMFAPDKAAAFREARRVLSSGGRFLFNVWDDIGKNQFAMIANQTITSFFPNDPPTFYQTPFGFYDRTTIKKMLESAGFSRVRDEIVPKSSQAPAAADFARGLIEGSPVMNEIQARGTASLEEVESELAARIAKNLGDRPVPVRLQAIVFQAEG</sequence>
<feature type="domain" description="Methyltransferase" evidence="1">
    <location>
        <begin position="48"/>
        <end position="142"/>
    </location>
</feature>
<dbReference type="GO" id="GO:0008168">
    <property type="term" value="F:methyltransferase activity"/>
    <property type="evidence" value="ECO:0007669"/>
    <property type="project" value="UniProtKB-KW"/>
</dbReference>
<keyword evidence="2" id="KW-0808">Transferase</keyword>
<dbReference type="InterPro" id="IPR029063">
    <property type="entry name" value="SAM-dependent_MTases_sf"/>
</dbReference>
<accession>A0A538SA12</accession>
<dbReference type="EMBL" id="VBOR01000085">
    <property type="protein sequence ID" value="TMQ48205.1"/>
    <property type="molecule type" value="Genomic_DNA"/>
</dbReference>
<evidence type="ECO:0000313" key="2">
    <source>
        <dbReference type="EMBL" id="TMQ48205.1"/>
    </source>
</evidence>
<dbReference type="SUPFAM" id="SSF53335">
    <property type="entry name" value="S-adenosyl-L-methionine-dependent methyltransferases"/>
    <property type="match status" value="1"/>
</dbReference>
<dbReference type="PANTHER" id="PTHR43591:SF110">
    <property type="entry name" value="RHODANESE DOMAIN-CONTAINING PROTEIN"/>
    <property type="match status" value="1"/>
</dbReference>
<protein>
    <submittedName>
        <fullName evidence="2">Methyltransferase domain-containing protein</fullName>
    </submittedName>
</protein>
<dbReference type="InterPro" id="IPR041698">
    <property type="entry name" value="Methyltransf_25"/>
</dbReference>
<evidence type="ECO:0000259" key="1">
    <source>
        <dbReference type="Pfam" id="PF13649"/>
    </source>
</evidence>
<dbReference type="CDD" id="cd02440">
    <property type="entry name" value="AdoMet_MTases"/>
    <property type="match status" value="1"/>
</dbReference>
<dbReference type="Proteomes" id="UP000316292">
    <property type="component" value="Unassembled WGS sequence"/>
</dbReference>
<dbReference type="Gene3D" id="3.40.50.150">
    <property type="entry name" value="Vaccinia Virus protein VP39"/>
    <property type="match status" value="1"/>
</dbReference>
<dbReference type="GO" id="GO:0032259">
    <property type="term" value="P:methylation"/>
    <property type="evidence" value="ECO:0007669"/>
    <property type="project" value="UniProtKB-KW"/>
</dbReference>
<proteinExistence type="predicted"/>
<name>A0A538SA12_UNCEI</name>